<dbReference type="NCBIfam" id="TIGR00187">
    <property type="entry name" value="ribE"/>
    <property type="match status" value="1"/>
</dbReference>
<reference evidence="13" key="1">
    <citation type="journal article" date="2020" name="mSystems">
        <title>Genome- and Community-Level Interaction Insights into Carbon Utilization and Element Cycling Functions of Hydrothermarchaeota in Hydrothermal Sediment.</title>
        <authorList>
            <person name="Zhou Z."/>
            <person name="Liu Y."/>
            <person name="Xu W."/>
            <person name="Pan J."/>
            <person name="Luo Z.H."/>
            <person name="Li M."/>
        </authorList>
    </citation>
    <scope>NUCLEOTIDE SEQUENCE [LARGE SCALE GENOMIC DNA]</scope>
    <source>
        <strain evidence="13">HyVt-503</strain>
    </source>
</reference>
<keyword evidence="7" id="KW-0686">Riboflavin biosynthesis</keyword>
<evidence type="ECO:0000256" key="2">
    <source>
        <dbReference type="ARBA" id="ARBA00002803"/>
    </source>
</evidence>
<evidence type="ECO:0000313" key="13">
    <source>
        <dbReference type="EMBL" id="HFC46500.1"/>
    </source>
</evidence>
<dbReference type="InterPro" id="IPR023366">
    <property type="entry name" value="ATP_synth_asu-like_sf"/>
</dbReference>
<evidence type="ECO:0000256" key="9">
    <source>
        <dbReference type="ARBA" id="ARBA00022737"/>
    </source>
</evidence>
<keyword evidence="9" id="KW-0677">Repeat</keyword>
<evidence type="ECO:0000256" key="5">
    <source>
        <dbReference type="ARBA" id="ARBA00012827"/>
    </source>
</evidence>
<dbReference type="GO" id="GO:0009231">
    <property type="term" value="P:riboflavin biosynthetic process"/>
    <property type="evidence" value="ECO:0007669"/>
    <property type="project" value="UniProtKB-KW"/>
</dbReference>
<gene>
    <name evidence="13" type="ORF">ENJ63_01315</name>
</gene>
<evidence type="ECO:0000256" key="6">
    <source>
        <dbReference type="ARBA" id="ARBA00013950"/>
    </source>
</evidence>
<dbReference type="PIRSF" id="PIRSF000498">
    <property type="entry name" value="Riboflavin_syn_A"/>
    <property type="match status" value="1"/>
</dbReference>
<dbReference type="NCBIfam" id="NF009566">
    <property type="entry name" value="PRK13020.1"/>
    <property type="match status" value="1"/>
</dbReference>
<evidence type="ECO:0000256" key="3">
    <source>
        <dbReference type="ARBA" id="ARBA00004887"/>
    </source>
</evidence>
<dbReference type="PROSITE" id="PS51177">
    <property type="entry name" value="LUMAZINE_BIND"/>
    <property type="match status" value="2"/>
</dbReference>
<dbReference type="SUPFAM" id="SSF63380">
    <property type="entry name" value="Riboflavin synthase domain-like"/>
    <property type="match status" value="2"/>
</dbReference>
<dbReference type="CDD" id="cd00402">
    <property type="entry name" value="Riboflavin_synthase_like"/>
    <property type="match status" value="1"/>
</dbReference>
<dbReference type="Gene3D" id="2.40.30.20">
    <property type="match status" value="2"/>
</dbReference>
<feature type="domain" description="Lumazine-binding" evidence="12">
    <location>
        <begin position="97"/>
        <end position="184"/>
    </location>
</feature>
<sequence length="184" mass="20079">MFTGIVLGLGTISAISPKGEGLEFTILPDFILDEPKEGESIAVNGVCLTATTIHRDMFRADISHETLRRTTLGRLKSGSRVNLERALRLGDRLGGHIVSGHIDGVGKVTARRDLKAFLEFEISPPKELMRYIIEKGSIAIDGISLTVNSVTQERFTVAIIPHTAKITTMGMRQPGDEVNLEVDL</sequence>
<feature type="repeat" description="Lumazine-binding" evidence="11">
    <location>
        <begin position="97"/>
        <end position="184"/>
    </location>
</feature>
<evidence type="ECO:0000256" key="1">
    <source>
        <dbReference type="ARBA" id="ARBA00000968"/>
    </source>
</evidence>
<evidence type="ECO:0000256" key="11">
    <source>
        <dbReference type="PROSITE-ProRule" id="PRU00524"/>
    </source>
</evidence>
<evidence type="ECO:0000259" key="12">
    <source>
        <dbReference type="PROSITE" id="PS51177"/>
    </source>
</evidence>
<feature type="domain" description="Lumazine-binding" evidence="12">
    <location>
        <begin position="1"/>
        <end position="96"/>
    </location>
</feature>
<dbReference type="InterPro" id="IPR026017">
    <property type="entry name" value="Lumazine-bd_dom"/>
</dbReference>
<dbReference type="EC" id="2.5.1.9" evidence="5 10"/>
<comment type="catalytic activity">
    <reaction evidence="1">
        <text>2 6,7-dimethyl-8-(1-D-ribityl)lumazine + H(+) = 5-amino-6-(D-ribitylamino)uracil + riboflavin</text>
        <dbReference type="Rhea" id="RHEA:20772"/>
        <dbReference type="ChEBI" id="CHEBI:15378"/>
        <dbReference type="ChEBI" id="CHEBI:15934"/>
        <dbReference type="ChEBI" id="CHEBI:57986"/>
        <dbReference type="ChEBI" id="CHEBI:58201"/>
        <dbReference type="EC" id="2.5.1.9"/>
    </reaction>
</comment>
<proteinExistence type="predicted"/>
<dbReference type="GO" id="GO:0004746">
    <property type="term" value="F:riboflavin synthase activity"/>
    <property type="evidence" value="ECO:0007669"/>
    <property type="project" value="UniProtKB-UniRule"/>
</dbReference>
<organism evidence="13">
    <name type="scientific">Dissulfuribacter thermophilus</name>
    <dbReference type="NCBI Taxonomy" id="1156395"/>
    <lineage>
        <taxon>Bacteria</taxon>
        <taxon>Pseudomonadati</taxon>
        <taxon>Thermodesulfobacteriota</taxon>
        <taxon>Dissulfuribacteria</taxon>
        <taxon>Dissulfuribacterales</taxon>
        <taxon>Dissulfuribacteraceae</taxon>
        <taxon>Dissulfuribacter</taxon>
    </lineage>
</organism>
<keyword evidence="8 13" id="KW-0808">Transferase</keyword>
<feature type="non-terminal residue" evidence="13">
    <location>
        <position position="184"/>
    </location>
</feature>
<comment type="function">
    <text evidence="2">Catalyzes the dismutation of two molecules of 6,7-dimethyl-8-ribityllumazine, resulting in the formation of riboflavin and 5-amino-6-(D-ribitylamino)uracil.</text>
</comment>
<comment type="subunit">
    <text evidence="4">Homotrimer.</text>
</comment>
<dbReference type="PANTHER" id="PTHR21098:SF12">
    <property type="entry name" value="RIBOFLAVIN SYNTHASE"/>
    <property type="match status" value="1"/>
</dbReference>
<dbReference type="FunFam" id="2.40.30.20:FF:000003">
    <property type="entry name" value="Riboflavin synthase, alpha subunit"/>
    <property type="match status" value="1"/>
</dbReference>
<evidence type="ECO:0000256" key="4">
    <source>
        <dbReference type="ARBA" id="ARBA00011233"/>
    </source>
</evidence>
<dbReference type="InterPro" id="IPR001783">
    <property type="entry name" value="Lumazine-bd"/>
</dbReference>
<dbReference type="Proteomes" id="UP000885797">
    <property type="component" value="Unassembled WGS sequence"/>
</dbReference>
<dbReference type="InterPro" id="IPR017938">
    <property type="entry name" value="Riboflavin_synthase-like_b-brl"/>
</dbReference>
<dbReference type="NCBIfam" id="NF006767">
    <property type="entry name" value="PRK09289.1"/>
    <property type="match status" value="1"/>
</dbReference>
<accession>A0A7V2SY54</accession>
<evidence type="ECO:0000256" key="7">
    <source>
        <dbReference type="ARBA" id="ARBA00022619"/>
    </source>
</evidence>
<dbReference type="AlphaFoldDB" id="A0A7V2SY54"/>
<comment type="pathway">
    <text evidence="3">Cofactor biosynthesis; riboflavin biosynthesis; riboflavin from 2-hydroxy-3-oxobutyl phosphate and 5-amino-6-(D-ribitylamino)uracil: step 2/2.</text>
</comment>
<comment type="caution">
    <text evidence="13">The sequence shown here is derived from an EMBL/GenBank/DDBJ whole genome shotgun (WGS) entry which is preliminary data.</text>
</comment>
<dbReference type="PANTHER" id="PTHR21098">
    <property type="entry name" value="RIBOFLAVIN SYNTHASE ALPHA CHAIN"/>
    <property type="match status" value="1"/>
</dbReference>
<dbReference type="Pfam" id="PF00677">
    <property type="entry name" value="Lum_binding"/>
    <property type="match status" value="2"/>
</dbReference>
<protein>
    <recommendedName>
        <fullName evidence="6 10">Riboflavin synthase</fullName>
        <ecNumber evidence="5 10">2.5.1.9</ecNumber>
    </recommendedName>
</protein>
<feature type="repeat" description="Lumazine-binding" evidence="11">
    <location>
        <begin position="1"/>
        <end position="96"/>
    </location>
</feature>
<evidence type="ECO:0000256" key="10">
    <source>
        <dbReference type="NCBIfam" id="TIGR00187"/>
    </source>
</evidence>
<name>A0A7V2SY54_9BACT</name>
<dbReference type="FunFam" id="2.40.30.20:FF:000004">
    <property type="entry name" value="Riboflavin synthase, alpha subunit"/>
    <property type="match status" value="1"/>
</dbReference>
<evidence type="ECO:0000256" key="8">
    <source>
        <dbReference type="ARBA" id="ARBA00022679"/>
    </source>
</evidence>
<dbReference type="EMBL" id="DRND01000111">
    <property type="protein sequence ID" value="HFC46500.1"/>
    <property type="molecule type" value="Genomic_DNA"/>
</dbReference>